<accession>A0AAD7AWT6</accession>
<comment type="caution">
    <text evidence="1">The sequence shown here is derived from an EMBL/GenBank/DDBJ whole genome shotgun (WGS) entry which is preliminary data.</text>
</comment>
<evidence type="ECO:0000313" key="1">
    <source>
        <dbReference type="EMBL" id="KAJ7369180.1"/>
    </source>
</evidence>
<protein>
    <submittedName>
        <fullName evidence="1">Uncharacterized protein</fullName>
    </submittedName>
</protein>
<sequence length="189" mass="21139">MAYIVLWGAYFVLGRNVFSAIFRFQCTDILSLSRVLRVQDGACFFFFTHMFEYSVPSSLLRHVVIARTAVRRHRDGGDIWTGGGVALRNIDQGYCIYLARKSDSAAQQKRQDYCGEVGGGFGAADAAAMRRRRLQVCCFSPSCILFPSFPSVTSLLVPFLFPLFSFLPLPDLASDLSSLSILWIILTRV</sequence>
<reference evidence="1" key="1">
    <citation type="submission" date="2023-03" db="EMBL/GenBank/DDBJ databases">
        <title>Massive genome expansion in bonnet fungi (Mycena s.s.) driven by repeated elements and novel gene families across ecological guilds.</title>
        <authorList>
            <consortium name="Lawrence Berkeley National Laboratory"/>
            <person name="Harder C.B."/>
            <person name="Miyauchi S."/>
            <person name="Viragh M."/>
            <person name="Kuo A."/>
            <person name="Thoen E."/>
            <person name="Andreopoulos B."/>
            <person name="Lu D."/>
            <person name="Skrede I."/>
            <person name="Drula E."/>
            <person name="Henrissat B."/>
            <person name="Morin E."/>
            <person name="Kohler A."/>
            <person name="Barry K."/>
            <person name="LaButti K."/>
            <person name="Morin E."/>
            <person name="Salamov A."/>
            <person name="Lipzen A."/>
            <person name="Mereny Z."/>
            <person name="Hegedus B."/>
            <person name="Baldrian P."/>
            <person name="Stursova M."/>
            <person name="Weitz H."/>
            <person name="Taylor A."/>
            <person name="Grigoriev I.V."/>
            <person name="Nagy L.G."/>
            <person name="Martin F."/>
            <person name="Kauserud H."/>
        </authorList>
    </citation>
    <scope>NUCLEOTIDE SEQUENCE</scope>
    <source>
        <strain evidence="1">CBHHK002</strain>
    </source>
</reference>
<name>A0AAD7AWT6_9AGAR</name>
<proteinExistence type="predicted"/>
<dbReference type="Proteomes" id="UP001218218">
    <property type="component" value="Unassembled WGS sequence"/>
</dbReference>
<keyword evidence="2" id="KW-1185">Reference proteome</keyword>
<gene>
    <name evidence="1" type="ORF">DFH08DRAFT_39644</name>
</gene>
<evidence type="ECO:0000313" key="2">
    <source>
        <dbReference type="Proteomes" id="UP001218218"/>
    </source>
</evidence>
<dbReference type="EMBL" id="JARIHO010000001">
    <property type="protein sequence ID" value="KAJ7369180.1"/>
    <property type="molecule type" value="Genomic_DNA"/>
</dbReference>
<dbReference type="AlphaFoldDB" id="A0AAD7AWT6"/>
<organism evidence="1 2">
    <name type="scientific">Mycena albidolilacea</name>
    <dbReference type="NCBI Taxonomy" id="1033008"/>
    <lineage>
        <taxon>Eukaryota</taxon>
        <taxon>Fungi</taxon>
        <taxon>Dikarya</taxon>
        <taxon>Basidiomycota</taxon>
        <taxon>Agaricomycotina</taxon>
        <taxon>Agaricomycetes</taxon>
        <taxon>Agaricomycetidae</taxon>
        <taxon>Agaricales</taxon>
        <taxon>Marasmiineae</taxon>
        <taxon>Mycenaceae</taxon>
        <taxon>Mycena</taxon>
    </lineage>
</organism>